<dbReference type="AlphaFoldDB" id="A0A9X8HK95"/>
<comment type="caution">
    <text evidence="1">The sequence shown here is derived from an EMBL/GenBank/DDBJ whole genome shotgun (WGS) entry which is preliminary data.</text>
</comment>
<reference evidence="1 2" key="1">
    <citation type="submission" date="2018-11" db="EMBL/GenBank/DDBJ databases">
        <title>Genomic analyses of the natural microbiome of Caenorhabditis elegans.</title>
        <authorList>
            <person name="Samuel B."/>
        </authorList>
    </citation>
    <scope>NUCLEOTIDE SEQUENCE [LARGE SCALE GENOMIC DNA]</scope>
    <source>
        <strain evidence="1 2">BIGb0473</strain>
    </source>
</reference>
<dbReference type="EMBL" id="RJUR01000013">
    <property type="protein sequence ID" value="ROQ49673.1"/>
    <property type="molecule type" value="Genomic_DNA"/>
</dbReference>
<organism evidence="1 2">
    <name type="scientific">Pseudomonas putida</name>
    <name type="common">Arthrobacter siderocapsulatus</name>
    <dbReference type="NCBI Taxonomy" id="303"/>
    <lineage>
        <taxon>Bacteria</taxon>
        <taxon>Pseudomonadati</taxon>
        <taxon>Pseudomonadota</taxon>
        <taxon>Gammaproteobacteria</taxon>
        <taxon>Pseudomonadales</taxon>
        <taxon>Pseudomonadaceae</taxon>
        <taxon>Pseudomonas</taxon>
    </lineage>
</organism>
<accession>A0A9X8HK95</accession>
<sequence>MSDTWNFSFIASLYSVTPGHKGRIGISLVEGGIDNDGWLQVMTDTRLIKPVNFRFDYVSHTDRRITYNISSSSDTGFYRGAAVGKNFNHYVGLFPGGTSEPWLVKPMGEWGDHDVLRLKLYDTYECSIGNYRHSDGMDYLNVISGENLEFEAHVLRVLS</sequence>
<evidence type="ECO:0000313" key="2">
    <source>
        <dbReference type="Proteomes" id="UP000269115"/>
    </source>
</evidence>
<name>A0A9X8HK95_PSEPU</name>
<evidence type="ECO:0000313" key="1">
    <source>
        <dbReference type="EMBL" id="ROQ49673.1"/>
    </source>
</evidence>
<dbReference type="GeneID" id="87479541"/>
<protein>
    <submittedName>
        <fullName evidence="1">Uncharacterized protein</fullName>
    </submittedName>
</protein>
<dbReference type="RefSeq" id="WP_054916403.1">
    <property type="nucleotide sequence ID" value="NZ_RJUR01000013.1"/>
</dbReference>
<proteinExistence type="predicted"/>
<gene>
    <name evidence="1" type="ORF">EDF85_2457</name>
</gene>
<dbReference type="Proteomes" id="UP000269115">
    <property type="component" value="Unassembled WGS sequence"/>
</dbReference>